<dbReference type="PANTHER" id="PTHR33885:SF3">
    <property type="entry name" value="PHAGE SHOCK PROTEIN C"/>
    <property type="match status" value="1"/>
</dbReference>
<dbReference type="Proteomes" id="UP001204851">
    <property type="component" value="Unassembled WGS sequence"/>
</dbReference>
<dbReference type="InterPro" id="IPR052027">
    <property type="entry name" value="PspC"/>
</dbReference>
<dbReference type="Pfam" id="PF09851">
    <property type="entry name" value="SHOCT"/>
    <property type="match status" value="1"/>
</dbReference>
<evidence type="ECO:0000259" key="7">
    <source>
        <dbReference type="Pfam" id="PF04024"/>
    </source>
</evidence>
<feature type="domain" description="Phage shock protein PspC N-terminal" evidence="7">
    <location>
        <begin position="47"/>
        <end position="103"/>
    </location>
</feature>
<keyword evidence="2" id="KW-1003">Cell membrane</keyword>
<dbReference type="InterPro" id="IPR018649">
    <property type="entry name" value="SHOCT"/>
</dbReference>
<gene>
    <name evidence="9" type="ORF">M0L44_13510</name>
</gene>
<evidence type="ECO:0000256" key="2">
    <source>
        <dbReference type="ARBA" id="ARBA00022475"/>
    </source>
</evidence>
<feature type="transmembrane region" description="Helical" evidence="6">
    <location>
        <begin position="56"/>
        <end position="75"/>
    </location>
</feature>
<keyword evidence="3 6" id="KW-0812">Transmembrane</keyword>
<sequence length="115" mass="12491">MSDADDLAKLADLHARGQLSDDEFTRAKARLLRGEPPVNAFAQSVNGLRRSREDRWLGGVCGGLAEITGLASWIWRLIAVLLVLFGGTGLLLYVLLWVFVPEAPRCTSAGYSPGH</sequence>
<organism evidence="9 10">
    <name type="scientific">Ideonella oryzae</name>
    <dbReference type="NCBI Taxonomy" id="2937441"/>
    <lineage>
        <taxon>Bacteria</taxon>
        <taxon>Pseudomonadati</taxon>
        <taxon>Pseudomonadota</taxon>
        <taxon>Betaproteobacteria</taxon>
        <taxon>Burkholderiales</taxon>
        <taxon>Sphaerotilaceae</taxon>
        <taxon>Ideonella</taxon>
    </lineage>
</organism>
<dbReference type="EMBL" id="JAMXMC010000007">
    <property type="protein sequence ID" value="MCO5977721.1"/>
    <property type="molecule type" value="Genomic_DNA"/>
</dbReference>
<dbReference type="PANTHER" id="PTHR33885">
    <property type="entry name" value="PHAGE SHOCK PROTEIN C"/>
    <property type="match status" value="1"/>
</dbReference>
<comment type="subcellular location">
    <subcellularLocation>
        <location evidence="1">Cell membrane</location>
        <topology evidence="1">Single-pass membrane protein</topology>
    </subcellularLocation>
</comment>
<reference evidence="9 10" key="1">
    <citation type="submission" date="2022-06" db="EMBL/GenBank/DDBJ databases">
        <title>Ideonella sp. NS12-5 Genome sequencing and assembly.</title>
        <authorList>
            <person name="Jung Y."/>
        </authorList>
    </citation>
    <scope>NUCLEOTIDE SEQUENCE [LARGE SCALE GENOMIC DNA]</scope>
    <source>
        <strain evidence="9 10">NS12-5</strain>
    </source>
</reference>
<feature type="domain" description="SHOCT" evidence="8">
    <location>
        <begin position="6"/>
        <end position="32"/>
    </location>
</feature>
<evidence type="ECO:0000256" key="3">
    <source>
        <dbReference type="ARBA" id="ARBA00022692"/>
    </source>
</evidence>
<name>A0ABT1BNC7_9BURK</name>
<dbReference type="RefSeq" id="WP_252770220.1">
    <property type="nucleotide sequence ID" value="NZ_JAMXMC010000007.1"/>
</dbReference>
<evidence type="ECO:0000259" key="8">
    <source>
        <dbReference type="Pfam" id="PF09851"/>
    </source>
</evidence>
<dbReference type="Pfam" id="PF04024">
    <property type="entry name" value="PspC"/>
    <property type="match status" value="1"/>
</dbReference>
<proteinExistence type="predicted"/>
<keyword evidence="10" id="KW-1185">Reference proteome</keyword>
<comment type="caution">
    <text evidence="9">The sequence shown here is derived from an EMBL/GenBank/DDBJ whole genome shotgun (WGS) entry which is preliminary data.</text>
</comment>
<evidence type="ECO:0000256" key="1">
    <source>
        <dbReference type="ARBA" id="ARBA00004162"/>
    </source>
</evidence>
<keyword evidence="4 6" id="KW-1133">Transmembrane helix</keyword>
<evidence type="ECO:0000256" key="4">
    <source>
        <dbReference type="ARBA" id="ARBA00022989"/>
    </source>
</evidence>
<dbReference type="InterPro" id="IPR007168">
    <property type="entry name" value="Phageshock_PspC_N"/>
</dbReference>
<evidence type="ECO:0000256" key="6">
    <source>
        <dbReference type="SAM" id="Phobius"/>
    </source>
</evidence>
<keyword evidence="5 6" id="KW-0472">Membrane</keyword>
<accession>A0ABT1BNC7</accession>
<evidence type="ECO:0000313" key="9">
    <source>
        <dbReference type="EMBL" id="MCO5977721.1"/>
    </source>
</evidence>
<feature type="transmembrane region" description="Helical" evidence="6">
    <location>
        <begin position="81"/>
        <end position="100"/>
    </location>
</feature>
<evidence type="ECO:0000256" key="5">
    <source>
        <dbReference type="ARBA" id="ARBA00023136"/>
    </source>
</evidence>
<protein>
    <submittedName>
        <fullName evidence="9">PspC domain-containing protein</fullName>
    </submittedName>
</protein>
<evidence type="ECO:0000313" key="10">
    <source>
        <dbReference type="Proteomes" id="UP001204851"/>
    </source>
</evidence>